<dbReference type="Pfam" id="PF03457">
    <property type="entry name" value="HA"/>
    <property type="match status" value="1"/>
</dbReference>
<gene>
    <name evidence="2" type="ORF">SDRG_14772</name>
</gene>
<dbReference type="Gene3D" id="6.10.140.530">
    <property type="match status" value="1"/>
</dbReference>
<evidence type="ECO:0000313" key="2">
    <source>
        <dbReference type="EMBL" id="EQC27448.1"/>
    </source>
</evidence>
<dbReference type="InParanoid" id="T0R5X7"/>
<dbReference type="InterPro" id="IPR005114">
    <property type="entry name" value="Helicase_assoc"/>
</dbReference>
<accession>T0R5X7</accession>
<dbReference type="VEuPathDB" id="FungiDB:SDRG_14772"/>
<dbReference type="PANTHER" id="PTHR37066">
    <property type="entry name" value="HELICASE-ASSOCIATED"/>
    <property type="match status" value="1"/>
</dbReference>
<evidence type="ECO:0000313" key="3">
    <source>
        <dbReference type="Proteomes" id="UP000030762"/>
    </source>
</evidence>
<dbReference type="OMA" id="WDANKES"/>
<organism evidence="2 3">
    <name type="scientific">Saprolegnia diclina (strain VS20)</name>
    <dbReference type="NCBI Taxonomy" id="1156394"/>
    <lineage>
        <taxon>Eukaryota</taxon>
        <taxon>Sar</taxon>
        <taxon>Stramenopiles</taxon>
        <taxon>Oomycota</taxon>
        <taxon>Saprolegniomycetes</taxon>
        <taxon>Saprolegniales</taxon>
        <taxon>Saprolegniaceae</taxon>
        <taxon>Saprolegnia</taxon>
    </lineage>
</organism>
<reference evidence="2 3" key="1">
    <citation type="submission" date="2012-04" db="EMBL/GenBank/DDBJ databases">
        <title>The Genome Sequence of Saprolegnia declina VS20.</title>
        <authorList>
            <consortium name="The Broad Institute Genome Sequencing Platform"/>
            <person name="Russ C."/>
            <person name="Nusbaum C."/>
            <person name="Tyler B."/>
            <person name="van West P."/>
            <person name="Dieguez-Uribeondo J."/>
            <person name="de Bruijn I."/>
            <person name="Tripathy S."/>
            <person name="Jiang R."/>
            <person name="Young S.K."/>
            <person name="Zeng Q."/>
            <person name="Gargeya S."/>
            <person name="Fitzgerald M."/>
            <person name="Haas B."/>
            <person name="Abouelleil A."/>
            <person name="Alvarado L."/>
            <person name="Arachchi H.M."/>
            <person name="Berlin A."/>
            <person name="Chapman S.B."/>
            <person name="Goldberg J."/>
            <person name="Griggs A."/>
            <person name="Gujja S."/>
            <person name="Hansen M."/>
            <person name="Howarth C."/>
            <person name="Imamovic A."/>
            <person name="Larimer J."/>
            <person name="McCowen C."/>
            <person name="Montmayeur A."/>
            <person name="Murphy C."/>
            <person name="Neiman D."/>
            <person name="Pearson M."/>
            <person name="Priest M."/>
            <person name="Roberts A."/>
            <person name="Saif S."/>
            <person name="Shea T."/>
            <person name="Sisk P."/>
            <person name="Sykes S."/>
            <person name="Wortman J."/>
            <person name="Nusbaum C."/>
            <person name="Birren B."/>
        </authorList>
    </citation>
    <scope>NUCLEOTIDE SEQUENCE [LARGE SCALE GENOMIC DNA]</scope>
    <source>
        <strain evidence="2 3">VS20</strain>
    </source>
</reference>
<proteinExistence type="predicted"/>
<name>T0R5X7_SAPDV</name>
<dbReference type="RefSeq" id="XP_008619148.1">
    <property type="nucleotide sequence ID" value="XM_008620926.1"/>
</dbReference>
<keyword evidence="3" id="KW-1185">Reference proteome</keyword>
<dbReference type="Proteomes" id="UP000030762">
    <property type="component" value="Unassembled WGS sequence"/>
</dbReference>
<dbReference type="GeneID" id="19955499"/>
<feature type="domain" description="Helicase-associated" evidence="1">
    <location>
        <begin position="186"/>
        <end position="256"/>
    </location>
</feature>
<protein>
    <recommendedName>
        <fullName evidence="1">Helicase-associated domain-containing protein</fullName>
    </recommendedName>
</protein>
<dbReference type="AlphaFoldDB" id="T0R5X7"/>
<dbReference type="OrthoDB" id="76658at2759"/>
<dbReference type="EMBL" id="JH767208">
    <property type="protein sequence ID" value="EQC27448.1"/>
    <property type="molecule type" value="Genomic_DNA"/>
</dbReference>
<sequence length="340" mass="38045">MFRRGWLGLQVAGARHRHASSSGAISLRALDDILLVVQFERDRQQAATGVTLLPGRYTVPPDPALPEHLHGKTIHITGLRTLGKKGSLPASFVEALTTAGFLWRPLEHRWALFISALRVHKHMYEHVLVRQDFVVPSGDPAWPVEMWGARLGTMVTKLRAQGEAKCPPARHAQLAELGFAWDAFAAKWDQRIEALRIFKTQYGHTLVPFIFVVPANDPAWPQRLWHYKLGSVVNYIRSGDAVITQERRTQLNALGFVWDANKESFETKLRGFGRYKSMYGNLHISSTFTVPSDDAWPADLAGINLGAAAWYFRQGRLTGTLAAERIAALDAIGFAWDCET</sequence>
<evidence type="ECO:0000259" key="1">
    <source>
        <dbReference type="Pfam" id="PF03457"/>
    </source>
</evidence>
<dbReference type="PANTHER" id="PTHR37066:SF1">
    <property type="entry name" value="LNS2_PITP DOMAIN-CONTAINING PROTEIN"/>
    <property type="match status" value="1"/>
</dbReference>